<dbReference type="EMBL" id="LCLA01000049">
    <property type="protein sequence ID" value="KKU09118.1"/>
    <property type="molecule type" value="Genomic_DNA"/>
</dbReference>
<accession>A0A0G1PUI2</accession>
<dbReference type="Proteomes" id="UP000034329">
    <property type="component" value="Unassembled WGS sequence"/>
</dbReference>
<organism evidence="1 2">
    <name type="scientific">Candidatus Woesebacteria bacterium GW2011_GWB1_45_5</name>
    <dbReference type="NCBI Taxonomy" id="1618581"/>
    <lineage>
        <taxon>Bacteria</taxon>
        <taxon>Candidatus Woeseibacteriota</taxon>
    </lineage>
</organism>
<sequence length="72" mass="8703">MKITKFYLNKASYIAVDENGGQIHVEIDYWDGKFRLSRENRRLEKFASRLLKKKHRVNFVHKMRVPVKKLVK</sequence>
<name>A0A0G1PUI2_9BACT</name>
<gene>
    <name evidence="1" type="ORF">UX13_C0049G0011</name>
</gene>
<protein>
    <submittedName>
        <fullName evidence="1">Uncharacterized protein</fullName>
    </submittedName>
</protein>
<reference evidence="1 2" key="1">
    <citation type="journal article" date="2015" name="Nature">
        <title>rRNA introns, odd ribosomes, and small enigmatic genomes across a large radiation of phyla.</title>
        <authorList>
            <person name="Brown C.T."/>
            <person name="Hug L.A."/>
            <person name="Thomas B.C."/>
            <person name="Sharon I."/>
            <person name="Castelle C.J."/>
            <person name="Singh A."/>
            <person name="Wilkins M.J."/>
            <person name="Williams K.H."/>
            <person name="Banfield J.F."/>
        </authorList>
    </citation>
    <scope>NUCLEOTIDE SEQUENCE [LARGE SCALE GENOMIC DNA]</scope>
</reference>
<proteinExistence type="predicted"/>
<evidence type="ECO:0000313" key="1">
    <source>
        <dbReference type="EMBL" id="KKU09118.1"/>
    </source>
</evidence>
<evidence type="ECO:0000313" key="2">
    <source>
        <dbReference type="Proteomes" id="UP000034329"/>
    </source>
</evidence>
<comment type="caution">
    <text evidence="1">The sequence shown here is derived from an EMBL/GenBank/DDBJ whole genome shotgun (WGS) entry which is preliminary data.</text>
</comment>
<dbReference type="AlphaFoldDB" id="A0A0G1PUI2"/>